<gene>
    <name evidence="1" type="ORF">EDD29_0123</name>
</gene>
<evidence type="ECO:0000313" key="1">
    <source>
        <dbReference type="EMBL" id="ROO82642.1"/>
    </source>
</evidence>
<sequence length="80" mass="8993">MPDLDDRAHHCARPNCPRTTWIADLVHTIRETTPDLTDERRAQIVHDLAMTYVPTDETTAQLLLRAAADLANSREEPGSD</sequence>
<dbReference type="RefSeq" id="WP_123661646.1">
    <property type="nucleotide sequence ID" value="NZ_RJKE01000001.1"/>
</dbReference>
<accession>A0A3N1CMW5</accession>
<dbReference type="AlphaFoldDB" id="A0A3N1CMW5"/>
<reference evidence="1 2" key="1">
    <citation type="submission" date="2018-11" db="EMBL/GenBank/DDBJ databases">
        <title>Sequencing the genomes of 1000 actinobacteria strains.</title>
        <authorList>
            <person name="Klenk H.-P."/>
        </authorList>
    </citation>
    <scope>NUCLEOTIDE SEQUENCE [LARGE SCALE GENOMIC DNA]</scope>
    <source>
        <strain evidence="1 2">DSM 44254</strain>
    </source>
</reference>
<protein>
    <submittedName>
        <fullName evidence="1">Uncharacterized protein</fullName>
    </submittedName>
</protein>
<organism evidence="1 2">
    <name type="scientific">Actinocorallia herbida</name>
    <dbReference type="NCBI Taxonomy" id="58109"/>
    <lineage>
        <taxon>Bacteria</taxon>
        <taxon>Bacillati</taxon>
        <taxon>Actinomycetota</taxon>
        <taxon>Actinomycetes</taxon>
        <taxon>Streptosporangiales</taxon>
        <taxon>Thermomonosporaceae</taxon>
        <taxon>Actinocorallia</taxon>
    </lineage>
</organism>
<evidence type="ECO:0000313" key="2">
    <source>
        <dbReference type="Proteomes" id="UP000272400"/>
    </source>
</evidence>
<dbReference type="Proteomes" id="UP000272400">
    <property type="component" value="Unassembled WGS sequence"/>
</dbReference>
<proteinExistence type="predicted"/>
<keyword evidence="2" id="KW-1185">Reference proteome</keyword>
<comment type="caution">
    <text evidence="1">The sequence shown here is derived from an EMBL/GenBank/DDBJ whole genome shotgun (WGS) entry which is preliminary data.</text>
</comment>
<name>A0A3N1CMW5_9ACTN</name>
<dbReference type="EMBL" id="RJKE01000001">
    <property type="protein sequence ID" value="ROO82642.1"/>
    <property type="molecule type" value="Genomic_DNA"/>
</dbReference>